<reference evidence="3 4" key="1">
    <citation type="journal article" date="2022" name="G3 (Bethesda)">
        <title>Evaluating Illumina-, Nanopore-, and PacBio-based genome assembly strategies with the bald notothen, Trematomus borchgrevinki.</title>
        <authorList>
            <person name="Rayamajhi N."/>
            <person name="Cheng C.C."/>
            <person name="Catchen J.M."/>
        </authorList>
    </citation>
    <scope>NUCLEOTIDE SEQUENCE [LARGE SCALE GENOMIC DNA]</scope>
    <source>
        <strain evidence="3">AGRC-2024</strain>
    </source>
</reference>
<protein>
    <submittedName>
        <fullName evidence="3">Uncharacterized protein</fullName>
    </submittedName>
</protein>
<dbReference type="EMBL" id="JBIYXZ010002085">
    <property type="protein sequence ID" value="KAL3046582.1"/>
    <property type="molecule type" value="Genomic_DNA"/>
</dbReference>
<dbReference type="AlphaFoldDB" id="A0ABD2FYG0"/>
<dbReference type="Proteomes" id="UP001619887">
    <property type="component" value="Unassembled WGS sequence"/>
</dbReference>
<evidence type="ECO:0000313" key="3">
    <source>
        <dbReference type="EMBL" id="KAL3046582.1"/>
    </source>
</evidence>
<feature type="coiled-coil region" evidence="1">
    <location>
        <begin position="30"/>
        <end position="64"/>
    </location>
</feature>
<feature type="signal peptide" evidence="2">
    <location>
        <begin position="1"/>
        <end position="31"/>
    </location>
</feature>
<evidence type="ECO:0000313" key="4">
    <source>
        <dbReference type="Proteomes" id="UP001619887"/>
    </source>
</evidence>
<organism evidence="3 4">
    <name type="scientific">Pagothenia borchgrevinki</name>
    <name type="common">Bald rockcod</name>
    <name type="synonym">Trematomus borchgrevinki</name>
    <dbReference type="NCBI Taxonomy" id="8213"/>
    <lineage>
        <taxon>Eukaryota</taxon>
        <taxon>Metazoa</taxon>
        <taxon>Chordata</taxon>
        <taxon>Craniata</taxon>
        <taxon>Vertebrata</taxon>
        <taxon>Euteleostomi</taxon>
        <taxon>Actinopterygii</taxon>
        <taxon>Neopterygii</taxon>
        <taxon>Teleostei</taxon>
        <taxon>Neoteleostei</taxon>
        <taxon>Acanthomorphata</taxon>
        <taxon>Eupercaria</taxon>
        <taxon>Perciformes</taxon>
        <taxon>Notothenioidei</taxon>
        <taxon>Nototheniidae</taxon>
        <taxon>Pagothenia</taxon>
    </lineage>
</organism>
<evidence type="ECO:0000256" key="1">
    <source>
        <dbReference type="SAM" id="Coils"/>
    </source>
</evidence>
<gene>
    <name evidence="3" type="ORF">OYC64_004549</name>
</gene>
<keyword evidence="1" id="KW-0175">Coiled coil</keyword>
<name>A0ABD2FYG0_PAGBO</name>
<proteinExistence type="predicted"/>
<accession>A0ABD2FYG0</accession>
<keyword evidence="2" id="KW-0732">Signal</keyword>
<feature type="chain" id="PRO_5044746305" evidence="2">
    <location>
        <begin position="32"/>
        <end position="146"/>
    </location>
</feature>
<comment type="caution">
    <text evidence="3">The sequence shown here is derived from an EMBL/GenBank/DDBJ whole genome shotgun (WGS) entry which is preliminary data.</text>
</comment>
<keyword evidence="4" id="KW-1185">Reference proteome</keyword>
<sequence length="146" mass="16201">MAAAVSSRSRGAAGGLFFLFTLLALVCTAASLDENNLKNLKEAVQKAEQDLDKLKAQRDTASELINGFMSLLDPTMAFMRKATEGSPEYSAFTEEYLKSTKGFMEKVKSLIDGDNQELDAKILKWENDLRASKKIVQSLEEYHAEL</sequence>
<reference evidence="3 4" key="2">
    <citation type="journal article" date="2024" name="G3 (Bethesda)">
        <title>The genome of the cryopelagic Antarctic bald notothen, Trematomus borchgrevinki.</title>
        <authorList>
            <person name="Rayamajhi N."/>
            <person name="Rivera-Colon A.G."/>
            <person name="Minhas B.F."/>
            <person name="Cheng C.C."/>
            <person name="Catchen J.M."/>
        </authorList>
    </citation>
    <scope>NUCLEOTIDE SEQUENCE [LARGE SCALE GENOMIC DNA]</scope>
    <source>
        <strain evidence="3">AGRC-2024</strain>
    </source>
</reference>
<evidence type="ECO:0000256" key="2">
    <source>
        <dbReference type="SAM" id="SignalP"/>
    </source>
</evidence>